<protein>
    <submittedName>
        <fullName evidence="2">Uncharacterized protein</fullName>
    </submittedName>
</protein>
<evidence type="ECO:0000256" key="1">
    <source>
        <dbReference type="SAM" id="SignalP"/>
    </source>
</evidence>
<proteinExistence type="predicted"/>
<gene>
    <name evidence="2" type="ordered locus">P700755_003206</name>
</gene>
<evidence type="ECO:0000313" key="2">
    <source>
        <dbReference type="EMBL" id="AFU69857.1"/>
    </source>
</evidence>
<dbReference type="OrthoDB" id="6235707at2"/>
<reference evidence="2" key="2">
    <citation type="submission" date="2012-09" db="EMBL/GenBank/DDBJ databases">
        <title>The complete sequence of Psychroflexus torquis an extreme psychrophile from sea-ice that is stimulated by light.</title>
        <authorList>
            <person name="Feng S."/>
            <person name="Powell S.M."/>
            <person name="Bowman J.P."/>
        </authorList>
    </citation>
    <scope>NUCLEOTIDE SEQUENCE [LARGE SCALE GENOMIC DNA]</scope>
    <source>
        <strain evidence="2">ATCC 700755</strain>
    </source>
</reference>
<feature type="chain" id="PRO_5003879035" evidence="1">
    <location>
        <begin position="18"/>
        <end position="242"/>
    </location>
</feature>
<accession>K4IH48</accession>
<dbReference type="eggNOG" id="ENOG5030BMR">
    <property type="taxonomic scope" value="Bacteria"/>
</dbReference>
<dbReference type="HOGENOM" id="CLU_1146461_0_0_10"/>
<dbReference type="AlphaFoldDB" id="K4IH48"/>
<dbReference type="RefSeq" id="WP_015025407.1">
    <property type="nucleotide sequence ID" value="NC_018721.1"/>
</dbReference>
<keyword evidence="3" id="KW-1185">Reference proteome</keyword>
<evidence type="ECO:0000313" key="3">
    <source>
        <dbReference type="Proteomes" id="UP000008514"/>
    </source>
</evidence>
<dbReference type="KEGG" id="ptq:P700755_003206"/>
<dbReference type="Proteomes" id="UP000008514">
    <property type="component" value="Chromosome"/>
</dbReference>
<keyword evidence="1" id="KW-0732">Signal</keyword>
<sequence length="242" mass="27854">MNQLFIILLVLPLMAMSQTFEKKMFSMTEFTVKQGHTAQFMEGVKKWKECYNENEGTNSWGFWSRVQGENNVYGVTGYMPNWADMDKEDMAGKSCRMLAMTFIVPHVEKSHYSISKTLPDWSKKTLATDVKLVWATYFKVKNGALFSEIIKEVTTTIAAEEGEARGYWYSFMGGGEDDPNYMVTDLFSSYAAIDEDDKKDGPFALYKKVHGDKKAKQMMEKWSMAIGSSWSYIWEFNEELSN</sequence>
<reference evidence="2" key="1">
    <citation type="submission" date="2006-03" db="EMBL/GenBank/DDBJ databases">
        <authorList>
            <person name="Bowman J."/>
            <person name="Ferriera S."/>
            <person name="Johnson J."/>
            <person name="Kravitz S."/>
            <person name="Halpern A."/>
            <person name="Remington K."/>
            <person name="Beeson K."/>
            <person name="Tran B."/>
            <person name="Rogers Y.-H."/>
            <person name="Friedman R."/>
            <person name="Venter J.C."/>
        </authorList>
    </citation>
    <scope>NUCLEOTIDE SEQUENCE [LARGE SCALE GENOMIC DNA]</scope>
    <source>
        <strain evidence="2">ATCC 700755</strain>
    </source>
</reference>
<organism evidence="2 3">
    <name type="scientific">Psychroflexus torquis (strain ATCC 700755 / CIP 106069 / ACAM 623)</name>
    <dbReference type="NCBI Taxonomy" id="313595"/>
    <lineage>
        <taxon>Bacteria</taxon>
        <taxon>Pseudomonadati</taxon>
        <taxon>Bacteroidota</taxon>
        <taxon>Flavobacteriia</taxon>
        <taxon>Flavobacteriales</taxon>
        <taxon>Flavobacteriaceae</taxon>
        <taxon>Psychroflexus</taxon>
    </lineage>
</organism>
<feature type="signal peptide" evidence="1">
    <location>
        <begin position="1"/>
        <end position="17"/>
    </location>
</feature>
<dbReference type="EMBL" id="CP003879">
    <property type="protein sequence ID" value="AFU69857.1"/>
    <property type="molecule type" value="Genomic_DNA"/>
</dbReference>
<name>K4IH48_PSYTT</name>